<dbReference type="AlphaFoldDB" id="A0A7N0RA59"/>
<evidence type="ECO:0000256" key="3">
    <source>
        <dbReference type="ARBA" id="ARBA00022691"/>
    </source>
</evidence>
<evidence type="ECO:0000256" key="1">
    <source>
        <dbReference type="ARBA" id="ARBA00022603"/>
    </source>
</evidence>
<dbReference type="SUPFAM" id="SSF53335">
    <property type="entry name" value="S-adenosyl-L-methionine-dependent methyltransferases"/>
    <property type="match status" value="1"/>
</dbReference>
<dbReference type="InterPro" id="IPR001077">
    <property type="entry name" value="COMT_C"/>
</dbReference>
<evidence type="ECO:0000256" key="2">
    <source>
        <dbReference type="ARBA" id="ARBA00022679"/>
    </source>
</evidence>
<dbReference type="EnsemblPlants" id="Kaladp0003s0115.1.v1.1">
    <property type="protein sequence ID" value="Kaladp0003s0115.1.v1.1"/>
    <property type="gene ID" value="Kaladp0003s0115.v1.1"/>
</dbReference>
<keyword evidence="2" id="KW-0808">Transferase</keyword>
<dbReference type="Pfam" id="PF08100">
    <property type="entry name" value="Dimerisation"/>
    <property type="match status" value="1"/>
</dbReference>
<protein>
    <submittedName>
        <fullName evidence="7">Uncharacterized protein</fullName>
    </submittedName>
</protein>
<evidence type="ECO:0000313" key="8">
    <source>
        <dbReference type="Proteomes" id="UP000594263"/>
    </source>
</evidence>
<dbReference type="Pfam" id="PF00891">
    <property type="entry name" value="Methyltransf_2"/>
    <property type="match status" value="1"/>
</dbReference>
<proteinExistence type="predicted"/>
<dbReference type="Proteomes" id="UP000594263">
    <property type="component" value="Unplaced"/>
</dbReference>
<dbReference type="Gene3D" id="1.10.10.10">
    <property type="entry name" value="Winged helix-like DNA-binding domain superfamily/Winged helix DNA-binding domain"/>
    <property type="match status" value="1"/>
</dbReference>
<dbReference type="Gene3D" id="3.40.50.150">
    <property type="entry name" value="Vaccinia Virus protein VP39"/>
    <property type="match status" value="1"/>
</dbReference>
<dbReference type="Gramene" id="Kaladp0003s0115.1.v1.1">
    <property type="protein sequence ID" value="Kaladp0003s0115.1.v1.1"/>
    <property type="gene ID" value="Kaladp0003s0115.v1.1"/>
</dbReference>
<keyword evidence="8" id="KW-1185">Reference proteome</keyword>
<accession>A0A7N0RA59</accession>
<dbReference type="GO" id="GO:0032259">
    <property type="term" value="P:methylation"/>
    <property type="evidence" value="ECO:0007669"/>
    <property type="project" value="UniProtKB-KW"/>
</dbReference>
<dbReference type="InterPro" id="IPR016461">
    <property type="entry name" value="COMT-like"/>
</dbReference>
<dbReference type="PROSITE" id="PS51683">
    <property type="entry name" value="SAM_OMT_II"/>
    <property type="match status" value="1"/>
</dbReference>
<evidence type="ECO:0000259" key="6">
    <source>
        <dbReference type="Pfam" id="PF08100"/>
    </source>
</evidence>
<evidence type="ECO:0000259" key="5">
    <source>
        <dbReference type="Pfam" id="PF00891"/>
    </source>
</evidence>
<dbReference type="InterPro" id="IPR029063">
    <property type="entry name" value="SAM-dependent_MTases_sf"/>
</dbReference>
<dbReference type="GO" id="GO:0046983">
    <property type="term" value="F:protein dimerization activity"/>
    <property type="evidence" value="ECO:0007669"/>
    <property type="project" value="InterPro"/>
</dbReference>
<feature type="domain" description="O-methyltransferase dimerisation" evidence="6">
    <location>
        <begin position="29"/>
        <end position="88"/>
    </location>
</feature>
<evidence type="ECO:0000313" key="7">
    <source>
        <dbReference type="EnsemblPlants" id="Kaladp0003s0115.1.v1.1"/>
    </source>
</evidence>
<feature type="active site" description="Proton acceptor" evidence="4">
    <location>
        <position position="225"/>
    </location>
</feature>
<reference evidence="7" key="1">
    <citation type="submission" date="2021-01" db="UniProtKB">
        <authorList>
            <consortium name="EnsemblPlants"/>
        </authorList>
    </citation>
    <scope>IDENTIFICATION</scope>
</reference>
<dbReference type="PANTHER" id="PTHR11746">
    <property type="entry name" value="O-METHYLTRANSFERASE"/>
    <property type="match status" value="1"/>
</dbReference>
<dbReference type="InterPro" id="IPR036388">
    <property type="entry name" value="WH-like_DNA-bd_sf"/>
</dbReference>
<dbReference type="OMA" id="VIMEMIP"/>
<dbReference type="InterPro" id="IPR012967">
    <property type="entry name" value="COMT_dimerisation"/>
</dbReference>
<evidence type="ECO:0000256" key="4">
    <source>
        <dbReference type="PIRSR" id="PIRSR005739-1"/>
    </source>
</evidence>
<name>A0A7N0RA59_KALFE</name>
<sequence>MKPAALSAEDEAQVYASSIAAMQGFVIFMNAAIELNLFDIISNSTRPLSALEIASHLPKQNPEKTPFLLDRMLRLFTAFSLLDCTTEQSGGKKPLTGGGSDQCCAEACNITTNLRNAPIPSTSQNPATRELLNTFMAQRTTMMMNLLTENYHGFDGVKVLVDVGGSNGASLKSIVSAKPHIKGVNFDLPHVVKNASPIPGITHVGGDFFAGIPKGDAIMLKNVLHNWDDENCVKLLKRCYEAISAETGKLVVIELIMPGGAPTGEMAKNVCLVDCMMLFSFDVGARERSVEEFLSLGRAAGFSEVEAVCLVDGRNWVIEFRK</sequence>
<dbReference type="PIRSF" id="PIRSF005739">
    <property type="entry name" value="O-mtase"/>
    <property type="match status" value="1"/>
</dbReference>
<dbReference type="SUPFAM" id="SSF46785">
    <property type="entry name" value="Winged helix' DNA-binding domain"/>
    <property type="match status" value="1"/>
</dbReference>
<keyword evidence="3" id="KW-0949">S-adenosyl-L-methionine</keyword>
<feature type="domain" description="O-methyltransferase C-terminal" evidence="5">
    <location>
        <begin position="123"/>
        <end position="303"/>
    </location>
</feature>
<keyword evidence="1" id="KW-0489">Methyltransferase</keyword>
<dbReference type="GO" id="GO:0008171">
    <property type="term" value="F:O-methyltransferase activity"/>
    <property type="evidence" value="ECO:0007669"/>
    <property type="project" value="InterPro"/>
</dbReference>
<dbReference type="FunFam" id="1.10.10.10:FF:000357">
    <property type="entry name" value="Caffeic acid 3-O-methyltransferase"/>
    <property type="match status" value="1"/>
</dbReference>
<organism evidence="7 8">
    <name type="scientific">Kalanchoe fedtschenkoi</name>
    <name type="common">Lavender scallops</name>
    <name type="synonym">South American air plant</name>
    <dbReference type="NCBI Taxonomy" id="63787"/>
    <lineage>
        <taxon>Eukaryota</taxon>
        <taxon>Viridiplantae</taxon>
        <taxon>Streptophyta</taxon>
        <taxon>Embryophyta</taxon>
        <taxon>Tracheophyta</taxon>
        <taxon>Spermatophyta</taxon>
        <taxon>Magnoliopsida</taxon>
        <taxon>eudicotyledons</taxon>
        <taxon>Gunneridae</taxon>
        <taxon>Pentapetalae</taxon>
        <taxon>Saxifragales</taxon>
        <taxon>Crassulaceae</taxon>
        <taxon>Kalanchoe</taxon>
    </lineage>
</organism>
<dbReference type="InterPro" id="IPR036390">
    <property type="entry name" value="WH_DNA-bd_sf"/>
</dbReference>